<dbReference type="STRING" id="1459636.NTE_02882"/>
<gene>
    <name evidence="1" type="ORF">NTE_02882</name>
</gene>
<organism evidence="1 2">
    <name type="scientific">Candidatus Nitrososphaera evergladensis SR1</name>
    <dbReference type="NCBI Taxonomy" id="1459636"/>
    <lineage>
        <taxon>Archaea</taxon>
        <taxon>Nitrososphaerota</taxon>
        <taxon>Nitrososphaeria</taxon>
        <taxon>Nitrososphaerales</taxon>
        <taxon>Nitrososphaeraceae</taxon>
        <taxon>Nitrososphaera</taxon>
    </lineage>
</organism>
<dbReference type="EMBL" id="CP007174">
    <property type="protein sequence ID" value="AIF84920.1"/>
    <property type="molecule type" value="Genomic_DNA"/>
</dbReference>
<dbReference type="HOGENOM" id="CLU_2820606_0_0_2"/>
<evidence type="ECO:0000313" key="1">
    <source>
        <dbReference type="EMBL" id="AIF84920.1"/>
    </source>
</evidence>
<proteinExistence type="predicted"/>
<accession>A0A075MUN4</accession>
<dbReference type="OrthoDB" id="379182at2157"/>
<dbReference type="RefSeq" id="WP_148701410.1">
    <property type="nucleotide sequence ID" value="NZ_CP007174.1"/>
</dbReference>
<dbReference type="AlphaFoldDB" id="A0A075MUN4"/>
<dbReference type="KEGG" id="nev:NTE_02882"/>
<evidence type="ECO:0000313" key="2">
    <source>
        <dbReference type="Proteomes" id="UP000028194"/>
    </source>
</evidence>
<name>A0A075MUN4_9ARCH</name>
<keyword evidence="2" id="KW-1185">Reference proteome</keyword>
<dbReference type="Proteomes" id="UP000028194">
    <property type="component" value="Chromosome"/>
</dbReference>
<protein>
    <submittedName>
        <fullName evidence="1">Uncharacterized protein</fullName>
    </submittedName>
</protein>
<dbReference type="GeneID" id="41598562"/>
<sequence>MAESETMQAVMDHDHITVSIAVFGGVLVTRVFEGSGCYDQFVDFLKSQFDRGSAIRSSIIIAADSR</sequence>
<reference evidence="1 2" key="1">
    <citation type="journal article" date="2014" name="PLoS ONE">
        <title>Genome Sequence of Candidatus Nitrososphaera evergladensis from Group I.1b Enriched from Everglades Soil Reveals Novel Genomic Features of the Ammonia-Oxidizing Archaea.</title>
        <authorList>
            <person name="Zhalnina K.V."/>
            <person name="Dias R."/>
            <person name="Leonard M.T."/>
            <person name="Dorr de Quadros P."/>
            <person name="Camargo F.A."/>
            <person name="Drew J.C."/>
            <person name="Farmerie W.G."/>
            <person name="Daroub S.H."/>
            <person name="Triplett E.W."/>
        </authorList>
    </citation>
    <scope>NUCLEOTIDE SEQUENCE [LARGE SCALE GENOMIC DNA]</scope>
    <source>
        <strain evidence="1 2">SR1</strain>
    </source>
</reference>